<feature type="region of interest" description="Disordered" evidence="1">
    <location>
        <begin position="1"/>
        <end position="23"/>
    </location>
</feature>
<keyword evidence="3" id="KW-1185">Reference proteome</keyword>
<name>A0A3S0QG26_9BACT</name>
<dbReference type="Proteomes" id="UP000282184">
    <property type="component" value="Unassembled WGS sequence"/>
</dbReference>
<dbReference type="AlphaFoldDB" id="A0A3S0QG26"/>
<evidence type="ECO:0008006" key="4">
    <source>
        <dbReference type="Google" id="ProtNLM"/>
    </source>
</evidence>
<gene>
    <name evidence="2" type="ORF">EJV47_18635</name>
</gene>
<protein>
    <recommendedName>
        <fullName evidence="4">DUF5872 domain-containing protein</fullName>
    </recommendedName>
</protein>
<feature type="region of interest" description="Disordered" evidence="1">
    <location>
        <begin position="69"/>
        <end position="149"/>
    </location>
</feature>
<feature type="compositionally biased region" description="Polar residues" evidence="1">
    <location>
        <begin position="105"/>
        <end position="115"/>
    </location>
</feature>
<proteinExistence type="predicted"/>
<dbReference type="RefSeq" id="WP_126694697.1">
    <property type="nucleotide sequence ID" value="NZ_RXOF01000012.1"/>
</dbReference>
<evidence type="ECO:0000256" key="1">
    <source>
        <dbReference type="SAM" id="MobiDB-lite"/>
    </source>
</evidence>
<comment type="caution">
    <text evidence="2">The sequence shown here is derived from an EMBL/GenBank/DDBJ whole genome shotgun (WGS) entry which is preliminary data.</text>
</comment>
<organism evidence="2 3">
    <name type="scientific">Hymenobacter gummosus</name>
    <dbReference type="NCBI Taxonomy" id="1776032"/>
    <lineage>
        <taxon>Bacteria</taxon>
        <taxon>Pseudomonadati</taxon>
        <taxon>Bacteroidota</taxon>
        <taxon>Cytophagia</taxon>
        <taxon>Cytophagales</taxon>
        <taxon>Hymenobacteraceae</taxon>
        <taxon>Hymenobacter</taxon>
    </lineage>
</organism>
<dbReference type="OrthoDB" id="791686at2"/>
<sequence>MDKKHSAAGRAEATPAARIYTQPELREQLKEEIMAGDQGGRPGEWSARKAQLLAQQYRQAGGGYTFAKRSPAQQHLHEWTQQDWQTADGQPAQREGGTARYLPQQAWTNLTPSQRRATDDKKRAGSRTGQQHVPNTKAARQARKDATDE</sequence>
<feature type="compositionally biased region" description="Low complexity" evidence="1">
    <location>
        <begin position="8"/>
        <end position="17"/>
    </location>
</feature>
<reference evidence="2 3" key="1">
    <citation type="submission" date="2018-12" db="EMBL/GenBank/DDBJ databases">
        <title>Hymenobacter gummosus sp. nov., isolated from a spring.</title>
        <authorList>
            <person name="Nie L."/>
        </authorList>
    </citation>
    <scope>NUCLEOTIDE SEQUENCE [LARGE SCALE GENOMIC DNA]</scope>
    <source>
        <strain evidence="2 3">KCTC 52166</strain>
    </source>
</reference>
<dbReference type="EMBL" id="RXOF01000012">
    <property type="protein sequence ID" value="RTQ47444.1"/>
    <property type="molecule type" value="Genomic_DNA"/>
</dbReference>
<evidence type="ECO:0000313" key="2">
    <source>
        <dbReference type="EMBL" id="RTQ47444.1"/>
    </source>
</evidence>
<accession>A0A3S0QG26</accession>
<evidence type="ECO:0000313" key="3">
    <source>
        <dbReference type="Proteomes" id="UP000282184"/>
    </source>
</evidence>